<sequence length="338" mass="36813">MDFVVIWMMLGPAQAKPQMLLRYRAYTFSAYASTGADVELKQLRYFLQVCDSGSIAAAARNLHIAQPALSRHIASLEHQLGTRLLVRLPGGVVPTRPGQELQTLARDILSRTLALGEQLKIASHGMTGRIRLGIMPGYSAMPQLAAAIGTLRQQAPELEIHVEAFRSSELLNLLKQRKIDVCLAAWRSPFDASFLGTGVCEETMGIALPGHWPQARQRKGLTMGDLAGLPMIMFPREASPVHYDKVVDACLSAGFDPRHCRISAADIQAMLGMVCAGLGYAIAPMSFSPQWGPGVVFRAAGDLKISFTLELVRIADDSDPLIDRFLAAWGLPRRPADA</sequence>
<dbReference type="SUPFAM" id="SSF46785">
    <property type="entry name" value="Winged helix' DNA-binding domain"/>
    <property type="match status" value="1"/>
</dbReference>
<dbReference type="Gene3D" id="3.40.190.10">
    <property type="entry name" value="Periplasmic binding protein-like II"/>
    <property type="match status" value="2"/>
</dbReference>
<dbReference type="Pfam" id="PF00126">
    <property type="entry name" value="HTH_1"/>
    <property type="match status" value="1"/>
</dbReference>
<dbReference type="CDD" id="cd08414">
    <property type="entry name" value="PBP2_LTTR_aromatics_like"/>
    <property type="match status" value="1"/>
</dbReference>
<keyword evidence="4" id="KW-0804">Transcription</keyword>
<keyword evidence="3" id="KW-0238">DNA-binding</keyword>
<dbReference type="PANTHER" id="PTHR30346">
    <property type="entry name" value="TRANSCRIPTIONAL DUAL REGULATOR HCAR-RELATED"/>
    <property type="match status" value="1"/>
</dbReference>
<feature type="domain" description="HTH lysR-type" evidence="5">
    <location>
        <begin position="38"/>
        <end position="95"/>
    </location>
</feature>
<evidence type="ECO:0000256" key="4">
    <source>
        <dbReference type="ARBA" id="ARBA00023163"/>
    </source>
</evidence>
<dbReference type="EMBL" id="NEVT01000006">
    <property type="protein sequence ID" value="OZI76692.1"/>
    <property type="molecule type" value="Genomic_DNA"/>
</dbReference>
<dbReference type="InterPro" id="IPR005119">
    <property type="entry name" value="LysR_subst-bd"/>
</dbReference>
<evidence type="ECO:0000256" key="1">
    <source>
        <dbReference type="ARBA" id="ARBA00009437"/>
    </source>
</evidence>
<proteinExistence type="inferred from homology"/>
<dbReference type="InterPro" id="IPR036388">
    <property type="entry name" value="WH-like_DNA-bd_sf"/>
</dbReference>
<evidence type="ECO:0000313" key="6">
    <source>
        <dbReference type="EMBL" id="OZI76692.1"/>
    </source>
</evidence>
<organism evidence="6 7">
    <name type="scientific">Bordetella genomosp. 2</name>
    <dbReference type="NCBI Taxonomy" id="1983456"/>
    <lineage>
        <taxon>Bacteria</taxon>
        <taxon>Pseudomonadati</taxon>
        <taxon>Pseudomonadota</taxon>
        <taxon>Betaproteobacteria</taxon>
        <taxon>Burkholderiales</taxon>
        <taxon>Alcaligenaceae</taxon>
        <taxon>Bordetella</taxon>
    </lineage>
</organism>
<evidence type="ECO:0000313" key="7">
    <source>
        <dbReference type="Proteomes" id="UP000215633"/>
    </source>
</evidence>
<dbReference type="SUPFAM" id="SSF53850">
    <property type="entry name" value="Periplasmic binding protein-like II"/>
    <property type="match status" value="1"/>
</dbReference>
<dbReference type="PRINTS" id="PR00039">
    <property type="entry name" value="HTHLYSR"/>
</dbReference>
<comment type="similarity">
    <text evidence="1">Belongs to the LysR transcriptional regulatory family.</text>
</comment>
<dbReference type="PROSITE" id="PS50931">
    <property type="entry name" value="HTH_LYSR"/>
    <property type="match status" value="1"/>
</dbReference>
<dbReference type="PANTHER" id="PTHR30346:SF28">
    <property type="entry name" value="HTH-TYPE TRANSCRIPTIONAL REGULATOR CYNR"/>
    <property type="match status" value="1"/>
</dbReference>
<dbReference type="FunFam" id="1.10.10.10:FF:000001">
    <property type="entry name" value="LysR family transcriptional regulator"/>
    <property type="match status" value="1"/>
</dbReference>
<keyword evidence="2" id="KW-0805">Transcription regulation</keyword>
<dbReference type="Pfam" id="PF03466">
    <property type="entry name" value="LysR_substrate"/>
    <property type="match status" value="1"/>
</dbReference>
<dbReference type="Gene3D" id="1.10.10.10">
    <property type="entry name" value="Winged helix-like DNA-binding domain superfamily/Winged helix DNA-binding domain"/>
    <property type="match status" value="1"/>
</dbReference>
<dbReference type="GO" id="GO:0003700">
    <property type="term" value="F:DNA-binding transcription factor activity"/>
    <property type="evidence" value="ECO:0007669"/>
    <property type="project" value="InterPro"/>
</dbReference>
<comment type="caution">
    <text evidence="6">The sequence shown here is derived from an EMBL/GenBank/DDBJ whole genome shotgun (WGS) entry which is preliminary data.</text>
</comment>
<reference evidence="7" key="1">
    <citation type="submission" date="2017-05" db="EMBL/GenBank/DDBJ databases">
        <title>Complete and WGS of Bordetella genogroups.</title>
        <authorList>
            <person name="Spilker T."/>
            <person name="Lipuma J."/>
        </authorList>
    </citation>
    <scope>NUCLEOTIDE SEQUENCE [LARGE SCALE GENOMIC DNA]</scope>
    <source>
        <strain evidence="7">AU8256</strain>
    </source>
</reference>
<keyword evidence="7" id="KW-1185">Reference proteome</keyword>
<accession>A0A261VT55</accession>
<name>A0A261VT55_9BORD</name>
<evidence type="ECO:0000256" key="2">
    <source>
        <dbReference type="ARBA" id="ARBA00023015"/>
    </source>
</evidence>
<gene>
    <name evidence="6" type="ORF">CAL24_16465</name>
</gene>
<dbReference type="GO" id="GO:0003677">
    <property type="term" value="F:DNA binding"/>
    <property type="evidence" value="ECO:0007669"/>
    <property type="project" value="UniProtKB-KW"/>
</dbReference>
<dbReference type="AlphaFoldDB" id="A0A261VT55"/>
<dbReference type="Proteomes" id="UP000215633">
    <property type="component" value="Unassembled WGS sequence"/>
</dbReference>
<protein>
    <recommendedName>
        <fullName evidence="5">HTH lysR-type domain-containing protein</fullName>
    </recommendedName>
</protein>
<evidence type="ECO:0000259" key="5">
    <source>
        <dbReference type="PROSITE" id="PS50931"/>
    </source>
</evidence>
<dbReference type="GO" id="GO:0032993">
    <property type="term" value="C:protein-DNA complex"/>
    <property type="evidence" value="ECO:0007669"/>
    <property type="project" value="TreeGrafter"/>
</dbReference>
<evidence type="ECO:0000256" key="3">
    <source>
        <dbReference type="ARBA" id="ARBA00023125"/>
    </source>
</evidence>
<dbReference type="InterPro" id="IPR000847">
    <property type="entry name" value="LysR_HTH_N"/>
</dbReference>
<dbReference type="InterPro" id="IPR036390">
    <property type="entry name" value="WH_DNA-bd_sf"/>
</dbReference>